<dbReference type="STRING" id="1123360.thalar_01302"/>
<protein>
    <submittedName>
        <fullName evidence="1">Uncharacterized protein</fullName>
    </submittedName>
</protein>
<keyword evidence="2" id="KW-1185">Reference proteome</keyword>
<sequence>MLGHHFSFLARSQRSRICSNPWAISGLDLRGGGGPSLFQPSTDWLDVSVTARGGRYKSVTRVF</sequence>
<reference evidence="2" key="1">
    <citation type="journal article" date="2013" name="Stand. Genomic Sci.">
        <title>Genome sequence of the Litoreibacter arenae type strain (DSM 19593(T)), a member of the Roseobacter clade isolated from sea sand.</title>
        <authorList>
            <person name="Riedel T."/>
            <person name="Fiebig A."/>
            <person name="Petersen J."/>
            <person name="Gronow S."/>
            <person name="Kyrpides N.C."/>
            <person name="Goker M."/>
            <person name="Klenk H.P."/>
        </authorList>
    </citation>
    <scope>NUCLEOTIDE SEQUENCE [LARGE SCALE GENOMIC DNA]</scope>
    <source>
        <strain evidence="2">DSM 19593</strain>
    </source>
</reference>
<evidence type="ECO:0000313" key="2">
    <source>
        <dbReference type="Proteomes" id="UP000015351"/>
    </source>
</evidence>
<dbReference type="Proteomes" id="UP000015351">
    <property type="component" value="Unassembled WGS sequence"/>
</dbReference>
<dbReference type="HOGENOM" id="CLU_2880524_0_0_5"/>
<gene>
    <name evidence="1" type="ORF">thalar_01302</name>
</gene>
<proteinExistence type="predicted"/>
<organism evidence="1 2">
    <name type="scientific">Litoreibacter arenae DSM 19593</name>
    <dbReference type="NCBI Taxonomy" id="1123360"/>
    <lineage>
        <taxon>Bacteria</taxon>
        <taxon>Pseudomonadati</taxon>
        <taxon>Pseudomonadota</taxon>
        <taxon>Alphaproteobacteria</taxon>
        <taxon>Rhodobacterales</taxon>
        <taxon>Roseobacteraceae</taxon>
        <taxon>Litoreibacter</taxon>
    </lineage>
</organism>
<dbReference type="AlphaFoldDB" id="S9QEW4"/>
<name>S9QEW4_9RHOB</name>
<evidence type="ECO:0000313" key="1">
    <source>
        <dbReference type="EMBL" id="EPX79966.1"/>
    </source>
</evidence>
<accession>S9QEW4</accession>
<dbReference type="EMBL" id="AONI01000009">
    <property type="protein sequence ID" value="EPX79966.1"/>
    <property type="molecule type" value="Genomic_DNA"/>
</dbReference>
<comment type="caution">
    <text evidence="1">The sequence shown here is derived from an EMBL/GenBank/DDBJ whole genome shotgun (WGS) entry which is preliminary data.</text>
</comment>